<dbReference type="InParanoid" id="Q9RU57"/>
<evidence type="ECO:0000313" key="2">
    <source>
        <dbReference type="EMBL" id="AAF11100.1"/>
    </source>
</evidence>
<dbReference type="InterPro" id="IPR051044">
    <property type="entry name" value="MAG_DAG_Lipase"/>
</dbReference>
<dbReference type="Pfam" id="PF12146">
    <property type="entry name" value="Hydrolase_4"/>
    <property type="match status" value="1"/>
</dbReference>
<name>Q9RU57_DEIRA</name>
<organism evidence="2 3">
    <name type="scientific">Deinococcus radiodurans (strain ATCC 13939 / DSM 20539 / JCM 16871 / CCUG 27074 / LMG 4051 / NBRC 15346 / NCIMB 9279 / VKM B-1422 / R1)</name>
    <dbReference type="NCBI Taxonomy" id="243230"/>
    <lineage>
        <taxon>Bacteria</taxon>
        <taxon>Thermotogati</taxon>
        <taxon>Deinococcota</taxon>
        <taxon>Deinococci</taxon>
        <taxon>Deinococcales</taxon>
        <taxon>Deinococcaceae</taxon>
        <taxon>Deinococcus</taxon>
    </lineage>
</organism>
<dbReference type="PaxDb" id="243230-DR_1537"/>
<dbReference type="GO" id="GO:0016298">
    <property type="term" value="F:lipase activity"/>
    <property type="evidence" value="ECO:0000318"/>
    <property type="project" value="GO_Central"/>
</dbReference>
<keyword evidence="3" id="KW-1185">Reference proteome</keyword>
<dbReference type="GO" id="GO:0016020">
    <property type="term" value="C:membrane"/>
    <property type="evidence" value="ECO:0000318"/>
    <property type="project" value="GO_Central"/>
</dbReference>
<protein>
    <submittedName>
        <fullName evidence="2">Lipase, putative</fullName>
    </submittedName>
</protein>
<dbReference type="InterPro" id="IPR000073">
    <property type="entry name" value="AB_hydrolase_1"/>
</dbReference>
<dbReference type="PIR" id="G75384">
    <property type="entry name" value="G75384"/>
</dbReference>
<dbReference type="PRINTS" id="PR00111">
    <property type="entry name" value="ABHYDROLASE"/>
</dbReference>
<dbReference type="KEGG" id="dra:DR_1537"/>
<proteinExistence type="predicted"/>
<evidence type="ECO:0000313" key="3">
    <source>
        <dbReference type="Proteomes" id="UP000002524"/>
    </source>
</evidence>
<dbReference type="Gene3D" id="3.40.50.1820">
    <property type="entry name" value="alpha/beta hydrolase"/>
    <property type="match status" value="1"/>
</dbReference>
<dbReference type="EMBL" id="AE000513">
    <property type="protein sequence ID" value="AAF11100.1"/>
    <property type="molecule type" value="Genomic_DNA"/>
</dbReference>
<evidence type="ECO:0000259" key="1">
    <source>
        <dbReference type="Pfam" id="PF12146"/>
    </source>
</evidence>
<dbReference type="PANTHER" id="PTHR11614">
    <property type="entry name" value="PHOSPHOLIPASE-RELATED"/>
    <property type="match status" value="1"/>
</dbReference>
<dbReference type="OrthoDB" id="9806902at2"/>
<feature type="domain" description="Serine aminopeptidase S33" evidence="1">
    <location>
        <begin position="28"/>
        <end position="263"/>
    </location>
</feature>
<dbReference type="SUPFAM" id="SSF53474">
    <property type="entry name" value="alpha/beta-Hydrolases"/>
    <property type="match status" value="1"/>
</dbReference>
<dbReference type="ESTHER" id="deira-DR1537">
    <property type="family name" value="Monoglyceridelipase_lysophospholip"/>
</dbReference>
<dbReference type="AlphaFoldDB" id="Q9RU57"/>
<gene>
    <name evidence="2" type="ordered locus">DR_1537</name>
</gene>
<dbReference type="Proteomes" id="UP000002524">
    <property type="component" value="Chromosome 1"/>
</dbReference>
<accession>Q9RU57</accession>
<dbReference type="InterPro" id="IPR029058">
    <property type="entry name" value="AB_hydrolase_fold"/>
</dbReference>
<dbReference type="STRING" id="243230.DR_1537"/>
<dbReference type="FunCoup" id="Q9RU57">
    <property type="interactions" value="133"/>
</dbReference>
<dbReference type="eggNOG" id="COG2267">
    <property type="taxonomic scope" value="Bacteria"/>
</dbReference>
<dbReference type="PATRIC" id="fig|243230.17.peg.1739"/>
<dbReference type="HOGENOM" id="CLU_026209_7_2_0"/>
<reference evidence="2 3" key="1">
    <citation type="journal article" date="1999" name="Science">
        <title>Genome sequence of the radioresistant bacterium Deinococcus radiodurans R1.</title>
        <authorList>
            <person name="White O."/>
            <person name="Eisen J.A."/>
            <person name="Heidelberg J.F."/>
            <person name="Hickey E.K."/>
            <person name="Peterson J.D."/>
            <person name="Dodson R.J."/>
            <person name="Haft D.H."/>
            <person name="Gwinn M.L."/>
            <person name="Nelson W.C."/>
            <person name="Richardson D.L."/>
            <person name="Moffat K.S."/>
            <person name="Qin H."/>
            <person name="Jiang L."/>
            <person name="Pamphile W."/>
            <person name="Crosby M."/>
            <person name="Shen M."/>
            <person name="Vamathevan J.J."/>
            <person name="Lam P."/>
            <person name="McDonald L."/>
            <person name="Utterback T."/>
            <person name="Zalewski C."/>
            <person name="Makarova K.S."/>
            <person name="Aravind L."/>
            <person name="Daly M.J."/>
            <person name="Minton K.W."/>
            <person name="Fleischmann R.D."/>
            <person name="Ketchum K.A."/>
            <person name="Nelson K.E."/>
            <person name="Salzberg S."/>
            <person name="Smith H.O."/>
            <person name="Venter J.C."/>
            <person name="Fraser C.M."/>
        </authorList>
    </citation>
    <scope>NUCLEOTIDE SEQUENCE [LARGE SCALE GENOMIC DNA]</scope>
    <source>
        <strain evidence="3">ATCC 13939 / DSM 20539 / JCM 16871 / LMG 4051 / NBRC 15346 / NCIMB 9279 / R1 / VKM B-1422</strain>
    </source>
</reference>
<dbReference type="FunFam" id="3.40.50.1820:FF:000154">
    <property type="entry name" value="Alpha/beta hydrolase"/>
    <property type="match status" value="1"/>
</dbReference>
<dbReference type="EnsemblBacteria" id="AAF11100">
    <property type="protein sequence ID" value="AAF11100"/>
    <property type="gene ID" value="DR_1537"/>
</dbReference>
<dbReference type="InterPro" id="IPR022742">
    <property type="entry name" value="Hydrolase_4"/>
</dbReference>
<sequence>MLYTARMQEQPWSIPGTPVTGYVWAAESPRAAVLLTHGLGEYARRYVDHFGALIPHLVQAGYTVYAYDQRGHGNSPGERGLVDTAPLLEDHFRAREALRSQPLPVYTFGHSLGGLITAASAARDPRGLSGVILSSPALLIGEGQPQLTKALAPLLARVAPRLPVSELGTDALSRRSDEVRAYQDDENIYHGKVTAQTAWTMLRLSGELWPDYVRWQLPTLVVHGDQDQLADVKGSQRFIETIPAADKTLRVFEGGYHELLNDEPSDEVRQIILDWLAAHTAG</sequence>